<dbReference type="KEGG" id="htq:FRZ44_49160"/>
<protein>
    <submittedName>
        <fullName evidence="1">Uncharacterized protein</fullName>
    </submittedName>
</protein>
<accession>A0A5J6MQX4</accession>
<keyword evidence="2" id="KW-1185">Reference proteome</keyword>
<organism evidence="1 2">
    <name type="scientific">Hypericibacter terrae</name>
    <dbReference type="NCBI Taxonomy" id="2602015"/>
    <lineage>
        <taxon>Bacteria</taxon>
        <taxon>Pseudomonadati</taxon>
        <taxon>Pseudomonadota</taxon>
        <taxon>Alphaproteobacteria</taxon>
        <taxon>Rhodospirillales</taxon>
        <taxon>Dongiaceae</taxon>
        <taxon>Hypericibacter</taxon>
    </lineage>
</organism>
<dbReference type="Proteomes" id="UP000326202">
    <property type="component" value="Chromosome"/>
</dbReference>
<dbReference type="OrthoDB" id="9847114at2"/>
<sequence>MFDRQSAEAIVADAMQSRAHLLDLDHALQSEIDEIVLGAARAGRSLTNDEKARRKMLRASQADVGEAFRALAFVTLARLDSSADVLELKGKLDEINDNLVDDLTRLKNIARYAAIAAQVADGLAVLAEQVAGALA</sequence>
<dbReference type="AlphaFoldDB" id="A0A5J6MQX4"/>
<name>A0A5J6MQX4_9PROT</name>
<evidence type="ECO:0000313" key="1">
    <source>
        <dbReference type="EMBL" id="QEX19601.1"/>
    </source>
</evidence>
<evidence type="ECO:0000313" key="2">
    <source>
        <dbReference type="Proteomes" id="UP000326202"/>
    </source>
</evidence>
<dbReference type="RefSeq" id="WP_151179655.1">
    <property type="nucleotide sequence ID" value="NZ_CP042906.1"/>
</dbReference>
<dbReference type="EMBL" id="CP042906">
    <property type="protein sequence ID" value="QEX19601.1"/>
    <property type="molecule type" value="Genomic_DNA"/>
</dbReference>
<gene>
    <name evidence="1" type="ORF">FRZ44_49160</name>
</gene>
<reference evidence="1 2" key="1">
    <citation type="submission" date="2019-08" db="EMBL/GenBank/DDBJ databases">
        <title>Hyperibacter terrae gen. nov., sp. nov. and Hyperibacter viscosus sp. nov., two new members in the family Rhodospirillaceae isolated from the rhizosphere of Hypericum perforatum.</title>
        <authorList>
            <person name="Noviana Z."/>
        </authorList>
    </citation>
    <scope>NUCLEOTIDE SEQUENCE [LARGE SCALE GENOMIC DNA]</scope>
    <source>
        <strain evidence="1 2">R5913</strain>
    </source>
</reference>
<proteinExistence type="predicted"/>